<reference evidence="2 3" key="1">
    <citation type="journal article" date="2017" name="Curr. Biol.">
        <title>The Evolution of Venom by Co-option of Single-Copy Genes.</title>
        <authorList>
            <person name="Martinson E.O."/>
            <person name="Mrinalini"/>
            <person name="Kelkar Y.D."/>
            <person name="Chang C.H."/>
            <person name="Werren J.H."/>
        </authorList>
    </citation>
    <scope>NUCLEOTIDE SEQUENCE [LARGE SCALE GENOMIC DNA]</scope>
    <source>
        <strain evidence="2 3">Alberta</strain>
        <tissue evidence="2">Whole body</tissue>
    </source>
</reference>
<sequence length="102" mass="10981">MSAFKLVVLLCLVAATAASGPFGNCQPGPNDLLLDDIPLINVVVGGQRVNRRYPGYKLSCVRCTRGLLNILGELLNIINVGNVGARCRVYGRKLKRGEPLNC</sequence>
<evidence type="ECO:0000256" key="1">
    <source>
        <dbReference type="SAM" id="SignalP"/>
    </source>
</evidence>
<keyword evidence="1" id="KW-0732">Signal</keyword>
<evidence type="ECO:0000313" key="2">
    <source>
        <dbReference type="EMBL" id="OXU20196.1"/>
    </source>
</evidence>
<gene>
    <name evidence="2" type="ORF">TSAR_004941</name>
</gene>
<feature type="chain" id="PRO_5012872925" evidence="1">
    <location>
        <begin position="19"/>
        <end position="102"/>
    </location>
</feature>
<dbReference type="AlphaFoldDB" id="A0A232EPF7"/>
<proteinExistence type="predicted"/>
<feature type="signal peptide" evidence="1">
    <location>
        <begin position="1"/>
        <end position="18"/>
    </location>
</feature>
<evidence type="ECO:0000313" key="3">
    <source>
        <dbReference type="Proteomes" id="UP000215335"/>
    </source>
</evidence>
<dbReference type="EMBL" id="NNAY01002976">
    <property type="protein sequence ID" value="OXU20196.1"/>
    <property type="molecule type" value="Genomic_DNA"/>
</dbReference>
<comment type="caution">
    <text evidence="2">The sequence shown here is derived from an EMBL/GenBank/DDBJ whole genome shotgun (WGS) entry which is preliminary data.</text>
</comment>
<accession>A0A232EPF7</accession>
<name>A0A232EPF7_9HYME</name>
<organism evidence="2 3">
    <name type="scientific">Trichomalopsis sarcophagae</name>
    <dbReference type="NCBI Taxonomy" id="543379"/>
    <lineage>
        <taxon>Eukaryota</taxon>
        <taxon>Metazoa</taxon>
        <taxon>Ecdysozoa</taxon>
        <taxon>Arthropoda</taxon>
        <taxon>Hexapoda</taxon>
        <taxon>Insecta</taxon>
        <taxon>Pterygota</taxon>
        <taxon>Neoptera</taxon>
        <taxon>Endopterygota</taxon>
        <taxon>Hymenoptera</taxon>
        <taxon>Apocrita</taxon>
        <taxon>Proctotrupomorpha</taxon>
        <taxon>Chalcidoidea</taxon>
        <taxon>Pteromalidae</taxon>
        <taxon>Pteromalinae</taxon>
        <taxon>Trichomalopsis</taxon>
    </lineage>
</organism>
<protein>
    <submittedName>
        <fullName evidence="2">Uncharacterized protein</fullName>
    </submittedName>
</protein>
<keyword evidence="3" id="KW-1185">Reference proteome</keyword>
<dbReference type="Proteomes" id="UP000215335">
    <property type="component" value="Unassembled WGS sequence"/>
</dbReference>